<dbReference type="Pfam" id="PF00514">
    <property type="entry name" value="Arm"/>
    <property type="match status" value="1"/>
</dbReference>
<name>A0AAP0RGI6_LIQFO</name>
<dbReference type="SUPFAM" id="SSF48371">
    <property type="entry name" value="ARM repeat"/>
    <property type="match status" value="1"/>
</dbReference>
<proteinExistence type="predicted"/>
<organism evidence="2 3">
    <name type="scientific">Liquidambar formosana</name>
    <name type="common">Formosan gum</name>
    <dbReference type="NCBI Taxonomy" id="63359"/>
    <lineage>
        <taxon>Eukaryota</taxon>
        <taxon>Viridiplantae</taxon>
        <taxon>Streptophyta</taxon>
        <taxon>Embryophyta</taxon>
        <taxon>Tracheophyta</taxon>
        <taxon>Spermatophyta</taxon>
        <taxon>Magnoliopsida</taxon>
        <taxon>eudicotyledons</taxon>
        <taxon>Gunneridae</taxon>
        <taxon>Pentapetalae</taxon>
        <taxon>Saxifragales</taxon>
        <taxon>Altingiaceae</taxon>
        <taxon>Liquidambar</taxon>
    </lineage>
</organism>
<dbReference type="Proteomes" id="UP001415857">
    <property type="component" value="Unassembled WGS sequence"/>
</dbReference>
<reference evidence="2 3" key="1">
    <citation type="journal article" date="2024" name="Plant J.">
        <title>Genome sequences and population genomics reveal climatic adaptation and genomic divergence between two closely related sweetgum species.</title>
        <authorList>
            <person name="Xu W.Q."/>
            <person name="Ren C.Q."/>
            <person name="Zhang X.Y."/>
            <person name="Comes H.P."/>
            <person name="Liu X.H."/>
            <person name="Li Y.G."/>
            <person name="Kettle C.J."/>
            <person name="Jalonen R."/>
            <person name="Gaisberger H."/>
            <person name="Ma Y.Z."/>
            <person name="Qiu Y.X."/>
        </authorList>
    </citation>
    <scope>NUCLEOTIDE SEQUENCE [LARGE SCALE GENOMIC DNA]</scope>
    <source>
        <strain evidence="2">Hangzhou</strain>
    </source>
</reference>
<dbReference type="InterPro" id="IPR011989">
    <property type="entry name" value="ARM-like"/>
</dbReference>
<dbReference type="PANTHER" id="PTHR45958">
    <property type="entry name" value="RING-TYPE E3 UBIQUITIN TRANSFERASE"/>
    <property type="match status" value="1"/>
</dbReference>
<sequence>MVSDYIVYNIVYMLKNSTPDELLISLIRILLCLTKSSKSTATIVSVIKETEARYTLIEFINNPHEELGIAAIKLLIILSPYMGHTLVDRLCKIRGQPENLILYSSETTQITERQAVSANFLAKLPHENISLNLALLNNNTVPTILQSINQLQRSGTRTNRYAIAYLEGLVGILVRFTTTLYEPQMLFLARNYNFTAVFTELLMKISSDEVQRLSATGLENLSAKSITLSEPPKFKRTKVMKLFNLPKFLSFTSSKKRKIPVCPVHRGVCSSQNTFCLVEAKAVERLLACLNHENAEVVEAALSAICTLLDDKVDVDNSVTMLSGVNTIQHVLNVVREHKQESLWQKSFWVIERFLLKGGDRSASDISQDRLFHSTLVSAFHHGNGNSREMAERILTRLNKMPNFSTTNYTL</sequence>
<protein>
    <submittedName>
        <fullName evidence="2">Uncharacterized protein</fullName>
    </submittedName>
</protein>
<evidence type="ECO:0000256" key="1">
    <source>
        <dbReference type="ARBA" id="ARBA00022737"/>
    </source>
</evidence>
<dbReference type="InterPro" id="IPR016024">
    <property type="entry name" value="ARM-type_fold"/>
</dbReference>
<keyword evidence="1" id="KW-0677">Repeat</keyword>
<accession>A0AAP0RGI6</accession>
<evidence type="ECO:0000313" key="3">
    <source>
        <dbReference type="Proteomes" id="UP001415857"/>
    </source>
</evidence>
<dbReference type="SMART" id="SM00185">
    <property type="entry name" value="ARM"/>
    <property type="match status" value="2"/>
</dbReference>
<dbReference type="AlphaFoldDB" id="A0AAP0RGI6"/>
<dbReference type="PANTHER" id="PTHR45958:SF4">
    <property type="entry name" value="U-BOX DOMAIN-CONTAINING PROTEIN 42-RELATED"/>
    <property type="match status" value="1"/>
</dbReference>
<dbReference type="InterPro" id="IPR000225">
    <property type="entry name" value="Armadillo"/>
</dbReference>
<dbReference type="InterPro" id="IPR052608">
    <property type="entry name" value="U-box_domain_protein"/>
</dbReference>
<keyword evidence="3" id="KW-1185">Reference proteome</keyword>
<dbReference type="Gene3D" id="1.25.10.10">
    <property type="entry name" value="Leucine-rich Repeat Variant"/>
    <property type="match status" value="1"/>
</dbReference>
<gene>
    <name evidence="2" type="ORF">L1049_006860</name>
</gene>
<comment type="caution">
    <text evidence="2">The sequence shown here is derived from an EMBL/GenBank/DDBJ whole genome shotgun (WGS) entry which is preliminary data.</text>
</comment>
<evidence type="ECO:0000313" key="2">
    <source>
        <dbReference type="EMBL" id="KAK9277319.1"/>
    </source>
</evidence>
<dbReference type="EMBL" id="JBBPBK010000010">
    <property type="protein sequence ID" value="KAK9277319.1"/>
    <property type="molecule type" value="Genomic_DNA"/>
</dbReference>